<dbReference type="PANTHER" id="PTHR14289:SF16">
    <property type="entry name" value="POLYMERASE DELTA-INTERACTING PROTEIN 2"/>
    <property type="match status" value="1"/>
</dbReference>
<dbReference type="RefSeq" id="WP_136406176.1">
    <property type="nucleotide sequence ID" value="NZ_JARXRQ010000014.1"/>
</dbReference>
<comment type="caution">
    <text evidence="2">The sequence shown here is derived from an EMBL/GenBank/DDBJ whole genome shotgun (WGS) entry which is preliminary data.</text>
</comment>
<reference evidence="2 3" key="1">
    <citation type="submission" date="2019-04" db="EMBL/GenBank/DDBJ databases">
        <title>Lampropedia sp YIM MLB12 draf genome.</title>
        <authorList>
            <person name="Wang Y.-X."/>
        </authorList>
    </citation>
    <scope>NUCLEOTIDE SEQUENCE [LARGE SCALE GENOMIC DNA]</scope>
    <source>
        <strain evidence="2 3">YIM MLB12</strain>
    </source>
</reference>
<proteinExistence type="predicted"/>
<evidence type="ECO:0000313" key="2">
    <source>
        <dbReference type="EMBL" id="THJ34069.1"/>
    </source>
</evidence>
<protein>
    <submittedName>
        <fullName evidence="2">Co2+/Mg2+ efflux protein ApaG</fullName>
    </submittedName>
</protein>
<evidence type="ECO:0000313" key="3">
    <source>
        <dbReference type="Proteomes" id="UP000306236"/>
    </source>
</evidence>
<dbReference type="SUPFAM" id="SSF110069">
    <property type="entry name" value="ApaG-like"/>
    <property type="match status" value="1"/>
</dbReference>
<dbReference type="Pfam" id="PF04379">
    <property type="entry name" value="DUF525"/>
    <property type="match status" value="1"/>
</dbReference>
<dbReference type="NCBIfam" id="NF003967">
    <property type="entry name" value="PRK05461.1"/>
    <property type="match status" value="1"/>
</dbReference>
<evidence type="ECO:0000259" key="1">
    <source>
        <dbReference type="PROSITE" id="PS51087"/>
    </source>
</evidence>
<dbReference type="GO" id="GO:0070987">
    <property type="term" value="P:error-free translesion synthesis"/>
    <property type="evidence" value="ECO:0007669"/>
    <property type="project" value="TreeGrafter"/>
</dbReference>
<dbReference type="InterPro" id="IPR007474">
    <property type="entry name" value="ApaG_domain"/>
</dbReference>
<dbReference type="PANTHER" id="PTHR14289">
    <property type="entry name" value="F-BOX ONLY PROTEIN 3"/>
    <property type="match status" value="1"/>
</dbReference>
<gene>
    <name evidence="2" type="primary">apaG</name>
    <name evidence="2" type="ORF">E8K88_08150</name>
</gene>
<dbReference type="AlphaFoldDB" id="A0A4S5BP52"/>
<dbReference type="OrthoDB" id="9795226at2"/>
<name>A0A4S5BP52_9BURK</name>
<feature type="domain" description="ApaG" evidence="1">
    <location>
        <begin position="1"/>
        <end position="124"/>
    </location>
</feature>
<sequence length="139" mass="15557">MQHPTLHVEVHTHYLPHQSSPAHNQYRFAYHIRIRNQGPHAAQIIARHWWIEDGQGRVEQVRGLGIVGEQPLIEAGESHEYVSGCALPTPQGHMRGHFVCVTDEGDVFECQVAPFYFDTAQLGGAGTIHNPSANTRVLH</sequence>
<dbReference type="EMBL" id="SSWX01000008">
    <property type="protein sequence ID" value="THJ34069.1"/>
    <property type="molecule type" value="Genomic_DNA"/>
</dbReference>
<dbReference type="PROSITE" id="PS51087">
    <property type="entry name" value="APAG"/>
    <property type="match status" value="1"/>
</dbReference>
<dbReference type="Gene3D" id="2.60.40.1470">
    <property type="entry name" value="ApaG domain"/>
    <property type="match status" value="1"/>
</dbReference>
<dbReference type="InterPro" id="IPR036767">
    <property type="entry name" value="ApaG_sf"/>
</dbReference>
<organism evidence="2 3">
    <name type="scientific">Lampropedia aestuarii</name>
    <dbReference type="NCBI Taxonomy" id="2562762"/>
    <lineage>
        <taxon>Bacteria</taxon>
        <taxon>Pseudomonadati</taxon>
        <taxon>Pseudomonadota</taxon>
        <taxon>Betaproteobacteria</taxon>
        <taxon>Burkholderiales</taxon>
        <taxon>Comamonadaceae</taxon>
        <taxon>Lampropedia</taxon>
    </lineage>
</organism>
<accession>A0A4S5BP52</accession>
<keyword evidence="3" id="KW-1185">Reference proteome</keyword>
<dbReference type="Proteomes" id="UP000306236">
    <property type="component" value="Unassembled WGS sequence"/>
</dbReference>